<dbReference type="STRING" id="1316194.A0A1Q5TI14"/>
<evidence type="ECO:0000259" key="4">
    <source>
        <dbReference type="PROSITE" id="PS51212"/>
    </source>
</evidence>
<dbReference type="PROSITE" id="PS51212">
    <property type="entry name" value="WSC"/>
    <property type="match status" value="1"/>
</dbReference>
<feature type="transmembrane region" description="Helical" evidence="2">
    <location>
        <begin position="189"/>
        <end position="213"/>
    </location>
</feature>
<evidence type="ECO:0000256" key="3">
    <source>
        <dbReference type="SAM" id="SignalP"/>
    </source>
</evidence>
<dbReference type="SMART" id="SM00321">
    <property type="entry name" value="WSC"/>
    <property type="match status" value="1"/>
</dbReference>
<name>A0A1Q5TI14_9EURO</name>
<keyword evidence="2" id="KW-0812">Transmembrane</keyword>
<feature type="chain" id="PRO_5012050172" evidence="3">
    <location>
        <begin position="22"/>
        <end position="303"/>
    </location>
</feature>
<evidence type="ECO:0000256" key="1">
    <source>
        <dbReference type="SAM" id="MobiDB-lite"/>
    </source>
</evidence>
<keyword evidence="2" id="KW-0472">Membrane</keyword>
<feature type="region of interest" description="Disordered" evidence="1">
    <location>
        <begin position="164"/>
        <end position="183"/>
    </location>
</feature>
<dbReference type="CDD" id="cd12087">
    <property type="entry name" value="TM_EGFR-like"/>
    <property type="match status" value="1"/>
</dbReference>
<protein>
    <submittedName>
        <fullName evidence="5">Cell wall integrity and stress response component 4</fullName>
    </submittedName>
</protein>
<keyword evidence="3" id="KW-0732">Signal</keyword>
<keyword evidence="2" id="KW-1133">Transmembrane helix</keyword>
<proteinExistence type="predicted"/>
<feature type="compositionally biased region" description="Low complexity" evidence="1">
    <location>
        <begin position="171"/>
        <end position="183"/>
    </location>
</feature>
<dbReference type="InterPro" id="IPR002889">
    <property type="entry name" value="WSC_carb-bd"/>
</dbReference>
<evidence type="ECO:0000313" key="5">
    <source>
        <dbReference type="EMBL" id="OKO99867.1"/>
    </source>
</evidence>
<organism evidence="5 6">
    <name type="scientific">Penicillium subrubescens</name>
    <dbReference type="NCBI Taxonomy" id="1316194"/>
    <lineage>
        <taxon>Eukaryota</taxon>
        <taxon>Fungi</taxon>
        <taxon>Dikarya</taxon>
        <taxon>Ascomycota</taxon>
        <taxon>Pezizomycotina</taxon>
        <taxon>Eurotiomycetes</taxon>
        <taxon>Eurotiomycetidae</taxon>
        <taxon>Eurotiales</taxon>
        <taxon>Aspergillaceae</taxon>
        <taxon>Penicillium</taxon>
    </lineage>
</organism>
<dbReference type="PANTHER" id="PTHR16861:SF9">
    <property type="entry name" value="CELL WALL INTEGRITY AND STRESS RESPONSE COMPONENT 1"/>
    <property type="match status" value="1"/>
</dbReference>
<keyword evidence="6" id="KW-1185">Reference proteome</keyword>
<accession>A0A1Q5TI14</accession>
<gene>
    <name evidence="5" type="ORF">PENSUB_8084</name>
</gene>
<sequence length="303" mass="31120">MQFVLMLLLALALLARPFAEAASSLAYCATDNTGSSFSAVSDTYQSNGACEETCADYALGILQGKNCWCSNVAPSSSSRKSTSECSTGCPGYPDDSCGSASKGVYAYVKITGNSVTSTEGGSSSSTTTSSTSSTTSDSTTPTGSVVKETTSAGEVKTITVSAASQTGVQDSSSANAAATGSSKLSGGSIAGIVIGVIGGLALVGALIFLVFFYRKRARSASPIPSTADMTENRNSQASSFARGIFPQGHSHDLSGSSSLGRKHTFTDNRLKTDIYPNGPRDSSVSLQDNEDYSRPVLRLTNPD</sequence>
<dbReference type="Proteomes" id="UP000186955">
    <property type="component" value="Unassembled WGS sequence"/>
</dbReference>
<feature type="compositionally biased region" description="Low complexity" evidence="1">
    <location>
        <begin position="115"/>
        <end position="144"/>
    </location>
</feature>
<dbReference type="EMBL" id="MNBE01000653">
    <property type="protein sequence ID" value="OKO99867.1"/>
    <property type="molecule type" value="Genomic_DNA"/>
</dbReference>
<dbReference type="AlphaFoldDB" id="A0A1Q5TI14"/>
<evidence type="ECO:0000313" key="6">
    <source>
        <dbReference type="Proteomes" id="UP000186955"/>
    </source>
</evidence>
<feature type="domain" description="WSC" evidence="4">
    <location>
        <begin position="22"/>
        <end position="110"/>
    </location>
</feature>
<dbReference type="PANTHER" id="PTHR16861">
    <property type="entry name" value="GLYCOPROTEIN 38"/>
    <property type="match status" value="1"/>
</dbReference>
<feature type="signal peptide" evidence="3">
    <location>
        <begin position="1"/>
        <end position="21"/>
    </location>
</feature>
<comment type="caution">
    <text evidence="5">The sequence shown here is derived from an EMBL/GenBank/DDBJ whole genome shotgun (WGS) entry which is preliminary data.</text>
</comment>
<evidence type="ECO:0000256" key="2">
    <source>
        <dbReference type="SAM" id="Phobius"/>
    </source>
</evidence>
<feature type="region of interest" description="Disordered" evidence="1">
    <location>
        <begin position="268"/>
        <end position="303"/>
    </location>
</feature>
<reference evidence="5 6" key="1">
    <citation type="submission" date="2016-10" db="EMBL/GenBank/DDBJ databases">
        <title>Genome sequence of the ascomycete fungus Penicillium subrubescens.</title>
        <authorList>
            <person name="De Vries R.P."/>
            <person name="Peng M."/>
            <person name="Dilokpimol A."/>
            <person name="Hilden K."/>
            <person name="Makela M.R."/>
            <person name="Grigoriev I."/>
            <person name="Riley R."/>
            <person name="Granchi Z."/>
        </authorList>
    </citation>
    <scope>NUCLEOTIDE SEQUENCE [LARGE SCALE GENOMIC DNA]</scope>
    <source>
        <strain evidence="5 6">CBS 132785</strain>
    </source>
</reference>
<feature type="region of interest" description="Disordered" evidence="1">
    <location>
        <begin position="115"/>
        <end position="150"/>
    </location>
</feature>
<dbReference type="Pfam" id="PF01822">
    <property type="entry name" value="WSC"/>
    <property type="match status" value="1"/>
</dbReference>